<dbReference type="SUPFAM" id="SSF47413">
    <property type="entry name" value="lambda repressor-like DNA-binding domains"/>
    <property type="match status" value="1"/>
</dbReference>
<dbReference type="InterPro" id="IPR028082">
    <property type="entry name" value="Peripla_BP_I"/>
</dbReference>
<dbReference type="EMBL" id="JABBPN010000002">
    <property type="protein sequence ID" value="NMO94719.1"/>
    <property type="molecule type" value="Genomic_DNA"/>
</dbReference>
<dbReference type="Gene3D" id="3.40.50.2300">
    <property type="match status" value="2"/>
</dbReference>
<dbReference type="CDD" id="cd01392">
    <property type="entry name" value="HTH_LacI"/>
    <property type="match status" value="1"/>
</dbReference>
<evidence type="ECO:0000256" key="2">
    <source>
        <dbReference type="ARBA" id="ARBA00023125"/>
    </source>
</evidence>
<keyword evidence="6" id="KW-1185">Reference proteome</keyword>
<dbReference type="CDD" id="cd06267">
    <property type="entry name" value="PBP1_LacI_sugar_binding-like"/>
    <property type="match status" value="1"/>
</dbReference>
<dbReference type="RefSeq" id="WP_169503414.1">
    <property type="nucleotide sequence ID" value="NZ_JABBPN010000002.1"/>
</dbReference>
<dbReference type="SMART" id="SM00354">
    <property type="entry name" value="HTH_LACI"/>
    <property type="match status" value="1"/>
</dbReference>
<evidence type="ECO:0000256" key="1">
    <source>
        <dbReference type="ARBA" id="ARBA00023015"/>
    </source>
</evidence>
<organism evidence="5 6">
    <name type="scientific">Paenibacillus lemnae</name>
    <dbReference type="NCBI Taxonomy" id="1330551"/>
    <lineage>
        <taxon>Bacteria</taxon>
        <taxon>Bacillati</taxon>
        <taxon>Bacillota</taxon>
        <taxon>Bacilli</taxon>
        <taxon>Bacillales</taxon>
        <taxon>Paenibacillaceae</taxon>
        <taxon>Paenibacillus</taxon>
    </lineage>
</organism>
<evidence type="ECO:0000313" key="5">
    <source>
        <dbReference type="EMBL" id="NMO94719.1"/>
    </source>
</evidence>
<keyword evidence="1" id="KW-0805">Transcription regulation</keyword>
<gene>
    <name evidence="5" type="ORF">HII30_02805</name>
</gene>
<evidence type="ECO:0000313" key="6">
    <source>
        <dbReference type="Proteomes" id="UP000565468"/>
    </source>
</evidence>
<dbReference type="InterPro" id="IPR046335">
    <property type="entry name" value="LacI/GalR-like_sensor"/>
</dbReference>
<dbReference type="AlphaFoldDB" id="A0A848M382"/>
<dbReference type="PANTHER" id="PTHR30146">
    <property type="entry name" value="LACI-RELATED TRANSCRIPTIONAL REPRESSOR"/>
    <property type="match status" value="1"/>
</dbReference>
<proteinExistence type="predicted"/>
<sequence length="335" mass="36140">MKPTIYDIARLAGVSTATVSKVFNNRGSISDKTKKRIMAISEELNYQPSGVASALAGKKTFTIGLLIPDVMNPFFAEMTRHVEDRAHELGFNLVICNTDNNQQKELKYIQLLRQKRVDGIVAATGVSDEKLLKELIKDEIPVALISRDMSVLSASTVLVDDFAGGHAAASYLIALGHRRIGIVTESLDIISSRDRVRGFQDAMDNAGLTLAGDQVKVSDFSPEGGSRAACELLDSTHPPTAIFACNDILAIGVMHAARQKGLSVPLQLSVIGFDNTLLAALSDPPLTTIAQPIQAMGQQVVDLITREINEITSIKQRIVLLPELVIRGSAQEPAT</sequence>
<keyword evidence="3" id="KW-0804">Transcription</keyword>
<protein>
    <submittedName>
        <fullName evidence="5">LacI family transcriptional regulator</fullName>
    </submittedName>
</protein>
<dbReference type="Pfam" id="PF13377">
    <property type="entry name" value="Peripla_BP_3"/>
    <property type="match status" value="1"/>
</dbReference>
<dbReference type="PRINTS" id="PR00036">
    <property type="entry name" value="HTHLACI"/>
</dbReference>
<dbReference type="Pfam" id="PF00356">
    <property type="entry name" value="LacI"/>
    <property type="match status" value="1"/>
</dbReference>
<evidence type="ECO:0000259" key="4">
    <source>
        <dbReference type="PROSITE" id="PS50932"/>
    </source>
</evidence>
<dbReference type="Proteomes" id="UP000565468">
    <property type="component" value="Unassembled WGS sequence"/>
</dbReference>
<name>A0A848M382_PAELE</name>
<dbReference type="GO" id="GO:0003700">
    <property type="term" value="F:DNA-binding transcription factor activity"/>
    <property type="evidence" value="ECO:0007669"/>
    <property type="project" value="TreeGrafter"/>
</dbReference>
<dbReference type="Gene3D" id="1.10.260.40">
    <property type="entry name" value="lambda repressor-like DNA-binding domains"/>
    <property type="match status" value="1"/>
</dbReference>
<feature type="domain" description="HTH lacI-type" evidence="4">
    <location>
        <begin position="3"/>
        <end position="57"/>
    </location>
</feature>
<keyword evidence="2" id="KW-0238">DNA-binding</keyword>
<accession>A0A848M382</accession>
<dbReference type="SUPFAM" id="SSF53822">
    <property type="entry name" value="Periplasmic binding protein-like I"/>
    <property type="match status" value="1"/>
</dbReference>
<evidence type="ECO:0000256" key="3">
    <source>
        <dbReference type="ARBA" id="ARBA00023163"/>
    </source>
</evidence>
<reference evidence="5 6" key="1">
    <citation type="submission" date="2020-04" db="EMBL/GenBank/DDBJ databases">
        <title>Paenibacillus algicola sp. nov., a novel marine bacterium producing alginate lyase.</title>
        <authorList>
            <person name="Huang H."/>
        </authorList>
    </citation>
    <scope>NUCLEOTIDE SEQUENCE [LARGE SCALE GENOMIC DNA]</scope>
    <source>
        <strain evidence="5 6">L7-75</strain>
    </source>
</reference>
<dbReference type="PROSITE" id="PS50932">
    <property type="entry name" value="HTH_LACI_2"/>
    <property type="match status" value="1"/>
</dbReference>
<dbReference type="InterPro" id="IPR000843">
    <property type="entry name" value="HTH_LacI"/>
</dbReference>
<comment type="caution">
    <text evidence="5">The sequence shown here is derived from an EMBL/GenBank/DDBJ whole genome shotgun (WGS) entry which is preliminary data.</text>
</comment>
<dbReference type="PANTHER" id="PTHR30146:SF147">
    <property type="entry name" value="HTH-TYPE TRANSCRIPTIONAL REGULATOR DEGA"/>
    <property type="match status" value="1"/>
</dbReference>
<dbReference type="InterPro" id="IPR010982">
    <property type="entry name" value="Lambda_DNA-bd_dom_sf"/>
</dbReference>
<dbReference type="GO" id="GO:0000976">
    <property type="term" value="F:transcription cis-regulatory region binding"/>
    <property type="evidence" value="ECO:0007669"/>
    <property type="project" value="TreeGrafter"/>
</dbReference>